<dbReference type="AlphaFoldDB" id="A0A6M3X5V6"/>
<accession>A0A6M3X5V6</accession>
<evidence type="ECO:0000313" key="1">
    <source>
        <dbReference type="EMBL" id="QJH92523.1"/>
    </source>
</evidence>
<sequence>MSECVLCHKIMGRGTKPRTVIDWDTLQILGQAHTGCVRKKIKHEDTQFYPEDLPRPDEIAFSKKLRDFMLLANETCSGNTWPPQEFHKYLLASAALFRVSTSEQWANLTRVKSLTDWWLNGSKIITQKEYDELFEWIASFDTHTERTVEAEG</sequence>
<gene>
    <name evidence="1" type="ORF">MM171A05193_0003</name>
</gene>
<name>A0A6M3X5V6_9ZZZZ</name>
<dbReference type="EMBL" id="MT143897">
    <property type="protein sequence ID" value="QJH92523.1"/>
    <property type="molecule type" value="Genomic_DNA"/>
</dbReference>
<proteinExistence type="predicted"/>
<reference evidence="1" key="1">
    <citation type="submission" date="2020-03" db="EMBL/GenBank/DDBJ databases">
        <title>The deep terrestrial virosphere.</title>
        <authorList>
            <person name="Holmfeldt K."/>
            <person name="Nilsson E."/>
            <person name="Simone D."/>
            <person name="Lopez-Fernandez M."/>
            <person name="Wu X."/>
            <person name="de Brujin I."/>
            <person name="Lundin D."/>
            <person name="Andersson A."/>
            <person name="Bertilsson S."/>
            <person name="Dopson M."/>
        </authorList>
    </citation>
    <scope>NUCLEOTIDE SEQUENCE</scope>
    <source>
        <strain evidence="1">MM171A05193</strain>
    </source>
</reference>
<organism evidence="1">
    <name type="scientific">viral metagenome</name>
    <dbReference type="NCBI Taxonomy" id="1070528"/>
    <lineage>
        <taxon>unclassified sequences</taxon>
        <taxon>metagenomes</taxon>
        <taxon>organismal metagenomes</taxon>
    </lineage>
</organism>
<protein>
    <submittedName>
        <fullName evidence="1">Uncharacterized protein</fullName>
    </submittedName>
</protein>